<dbReference type="EMBL" id="CP124685">
    <property type="protein sequence ID" value="WGX77336.1"/>
    <property type="molecule type" value="Genomic_DNA"/>
</dbReference>
<accession>A0ABY8R6Y4</accession>
<keyword evidence="2" id="KW-1185">Reference proteome</keyword>
<dbReference type="Proteomes" id="UP001239169">
    <property type="component" value="Chromosome"/>
</dbReference>
<organism evidence="1 2">
    <name type="scientific">Paraclostridium bifermentans</name>
    <name type="common">Clostridium bifermentans</name>
    <dbReference type="NCBI Taxonomy" id="1490"/>
    <lineage>
        <taxon>Bacteria</taxon>
        <taxon>Bacillati</taxon>
        <taxon>Bacillota</taxon>
        <taxon>Clostridia</taxon>
        <taxon>Peptostreptococcales</taxon>
        <taxon>Peptostreptococcaceae</taxon>
        <taxon>Paraclostridium</taxon>
    </lineage>
</organism>
<evidence type="ECO:0008006" key="3">
    <source>
        <dbReference type="Google" id="ProtNLM"/>
    </source>
</evidence>
<gene>
    <name evidence="1" type="ORF">QJS64_16870</name>
</gene>
<evidence type="ECO:0000313" key="2">
    <source>
        <dbReference type="Proteomes" id="UP001239169"/>
    </source>
</evidence>
<proteinExistence type="predicted"/>
<name>A0ABY8R6Y4_PARBF</name>
<sequence length="22" mass="2545">MASNLYITEYTVKKHVSNIFVS</sequence>
<reference evidence="1 2" key="1">
    <citation type="submission" date="2023-04" db="EMBL/GenBank/DDBJ databases">
        <title>Bacteria Genome Submission.</title>
        <authorList>
            <person name="Isaac P."/>
        </authorList>
    </citation>
    <scope>NUCLEOTIDE SEQUENCE [LARGE SCALE GENOMIC DNA]</scope>
    <source>
        <strain evidence="1 2">SampleS7P1</strain>
    </source>
</reference>
<evidence type="ECO:0000313" key="1">
    <source>
        <dbReference type="EMBL" id="WGX77336.1"/>
    </source>
</evidence>
<protein>
    <recommendedName>
        <fullName evidence="3">HTH luxR-type domain-containing protein</fullName>
    </recommendedName>
</protein>